<protein>
    <submittedName>
        <fullName evidence="2">dTDP-4-dehydrorhamnose reductase</fullName>
        <ecNumber evidence="2">1.1.1.133</ecNumber>
    </submittedName>
</protein>
<dbReference type="EC" id="1.1.1.133" evidence="2"/>
<proteinExistence type="predicted"/>
<keyword evidence="3" id="KW-1185">Reference proteome</keyword>
<dbReference type="Gene3D" id="3.40.50.720">
    <property type="entry name" value="NAD(P)-binding Rossmann-like Domain"/>
    <property type="match status" value="1"/>
</dbReference>
<dbReference type="Proteomes" id="UP001206483">
    <property type="component" value="Unassembled WGS sequence"/>
</dbReference>
<dbReference type="EMBL" id="JAMZDX010000002">
    <property type="protein sequence ID" value="MCP2309308.1"/>
    <property type="molecule type" value="Genomic_DNA"/>
</dbReference>
<dbReference type="Pfam" id="PF04321">
    <property type="entry name" value="RmlD_sub_bind"/>
    <property type="match status" value="1"/>
</dbReference>
<accession>A0ABT1IVZ2</accession>
<dbReference type="RefSeq" id="WP_253796319.1">
    <property type="nucleotide sequence ID" value="NZ_BAAAUB010000042.1"/>
</dbReference>
<feature type="domain" description="RmlD-like substrate binding" evidence="1">
    <location>
        <begin position="1"/>
        <end position="262"/>
    </location>
</feature>
<dbReference type="InterPro" id="IPR036291">
    <property type="entry name" value="NAD(P)-bd_dom_sf"/>
</dbReference>
<dbReference type="PANTHER" id="PTHR43242:SF1">
    <property type="entry name" value="NAD(P)-BINDING ROSSMANN-FOLD SUPERFAMILY PROTEIN"/>
    <property type="match status" value="1"/>
</dbReference>
<evidence type="ECO:0000313" key="3">
    <source>
        <dbReference type="Proteomes" id="UP001206483"/>
    </source>
</evidence>
<dbReference type="GO" id="GO:0008831">
    <property type="term" value="F:dTDP-4-dehydrorhamnose reductase activity"/>
    <property type="evidence" value="ECO:0007669"/>
    <property type="project" value="UniProtKB-EC"/>
</dbReference>
<keyword evidence="2" id="KW-0560">Oxidoreductase</keyword>
<reference evidence="2 3" key="1">
    <citation type="submission" date="2022-06" db="EMBL/GenBank/DDBJ databases">
        <title>Sequencing the genomes of 1000 actinobacteria strains.</title>
        <authorList>
            <person name="Klenk H.-P."/>
        </authorList>
    </citation>
    <scope>NUCLEOTIDE SEQUENCE [LARGE SCALE GENOMIC DNA]</scope>
    <source>
        <strain evidence="2 3">DSM 41656</strain>
    </source>
</reference>
<dbReference type="SUPFAM" id="SSF51735">
    <property type="entry name" value="NAD(P)-binding Rossmann-fold domains"/>
    <property type="match status" value="1"/>
</dbReference>
<dbReference type="PANTHER" id="PTHR43242">
    <property type="entry name" value="NAD(P)-BINDING ROSSMANN-FOLD SUPERFAMILY PROTEIN"/>
    <property type="match status" value="1"/>
</dbReference>
<comment type="caution">
    <text evidence="2">The sequence shown here is derived from an EMBL/GenBank/DDBJ whole genome shotgun (WGS) entry which is preliminary data.</text>
</comment>
<sequence>MTILIIGGSGFLGTELVRQAASAGILVAATFTTRPGDAPRIPWHALDLRDPGRLEAVMAEVKPRVVINAASGGADWAVTAEGPIRVALASARHGSRLIHVSSDAVFSGTRIHYDESSLPDPLTPYGAAKAAAETGVLLVQPDAVVARTSLIIGDQRSNHVALVHDLAAGTRDGVLFSDDIRCPVHVADLAAALLELATRNVGGLLHLAGPDAVSRHELGVLIAQRDGLDATRLRAGLRANSPRPGALDVRLDSRATQSRLHTALRGARQFLTEDAASLLPAE</sequence>
<evidence type="ECO:0000313" key="2">
    <source>
        <dbReference type="EMBL" id="MCP2309308.1"/>
    </source>
</evidence>
<dbReference type="InterPro" id="IPR029903">
    <property type="entry name" value="RmlD-like-bd"/>
</dbReference>
<name>A0ABT1IVZ2_9ACTN</name>
<gene>
    <name evidence="2" type="ORF">FHR36_002432</name>
</gene>
<evidence type="ECO:0000259" key="1">
    <source>
        <dbReference type="Pfam" id="PF04321"/>
    </source>
</evidence>
<organism evidence="2 3">
    <name type="scientific">Kitasatospora paracochleata</name>
    <dbReference type="NCBI Taxonomy" id="58354"/>
    <lineage>
        <taxon>Bacteria</taxon>
        <taxon>Bacillati</taxon>
        <taxon>Actinomycetota</taxon>
        <taxon>Actinomycetes</taxon>
        <taxon>Kitasatosporales</taxon>
        <taxon>Streptomycetaceae</taxon>
        <taxon>Kitasatospora</taxon>
    </lineage>
</organism>